<feature type="transmembrane region" description="Helical" evidence="1">
    <location>
        <begin position="49"/>
        <end position="69"/>
    </location>
</feature>
<reference evidence="2 3" key="1">
    <citation type="submission" date="2018-08" db="EMBL/GenBank/DDBJ databases">
        <title>A genome reference for cultivated species of the human gut microbiota.</title>
        <authorList>
            <person name="Zou Y."/>
            <person name="Xue W."/>
            <person name="Luo G."/>
        </authorList>
    </citation>
    <scope>NUCLEOTIDE SEQUENCE [LARGE SCALE GENOMIC DNA]</scope>
    <source>
        <strain evidence="2 3">AF22-12AC</strain>
    </source>
</reference>
<dbReference type="Pfam" id="PF03419">
    <property type="entry name" value="Peptidase_U4"/>
    <property type="match status" value="1"/>
</dbReference>
<keyword evidence="1" id="KW-1133">Transmembrane helix</keyword>
<dbReference type="GO" id="GO:0030436">
    <property type="term" value="P:asexual sporulation"/>
    <property type="evidence" value="ECO:0007669"/>
    <property type="project" value="InterPro"/>
</dbReference>
<gene>
    <name evidence="2" type="ORF">DWX93_15150</name>
</gene>
<dbReference type="Proteomes" id="UP000266172">
    <property type="component" value="Unassembled WGS sequence"/>
</dbReference>
<feature type="transmembrane region" description="Helical" evidence="1">
    <location>
        <begin position="81"/>
        <end position="98"/>
    </location>
</feature>
<dbReference type="GO" id="GO:0004190">
    <property type="term" value="F:aspartic-type endopeptidase activity"/>
    <property type="evidence" value="ECO:0007669"/>
    <property type="project" value="InterPro"/>
</dbReference>
<evidence type="ECO:0000256" key="1">
    <source>
        <dbReference type="SAM" id="Phobius"/>
    </source>
</evidence>
<evidence type="ECO:0000313" key="2">
    <source>
        <dbReference type="EMBL" id="RGS36657.1"/>
    </source>
</evidence>
<proteinExistence type="predicted"/>
<sequence length="249" mass="28271">MIQNFLMDFLAVAGANLFLKRCRKMRWLLLGAAVSAVLGLCCILLCRNYLLYCLLTHFLINTLMTVICFGRCDRRQFFENWLAVYLVVLLLGGAFEWLQESGILSKSRGVAIAAAVTVTCGLLRYLGRRRAFGSHVRRAWLGKDARRMALSAYWDSGNQLRDPYTGQPICILSYSLAEKFVDQTKDRIRFVPYRALGAEDGLLAVMDVDEMILQDGRQMRRYEHMAVGIAQKGLLEDKEYDLILHASLG</sequence>
<name>A0A395V396_9FIRM</name>
<protein>
    <recommendedName>
        <fullName evidence="4">Sigma-E processing peptidase SpoIIGA</fullName>
    </recommendedName>
</protein>
<evidence type="ECO:0008006" key="4">
    <source>
        <dbReference type="Google" id="ProtNLM"/>
    </source>
</evidence>
<evidence type="ECO:0000313" key="3">
    <source>
        <dbReference type="Proteomes" id="UP000266172"/>
    </source>
</evidence>
<feature type="transmembrane region" description="Helical" evidence="1">
    <location>
        <begin position="110"/>
        <end position="127"/>
    </location>
</feature>
<accession>A0A395V396</accession>
<dbReference type="InterPro" id="IPR005081">
    <property type="entry name" value="SpoIIGA"/>
</dbReference>
<dbReference type="EMBL" id="QRVL01000020">
    <property type="protein sequence ID" value="RGS36657.1"/>
    <property type="molecule type" value="Genomic_DNA"/>
</dbReference>
<dbReference type="GO" id="GO:0006508">
    <property type="term" value="P:proteolysis"/>
    <property type="evidence" value="ECO:0007669"/>
    <property type="project" value="InterPro"/>
</dbReference>
<dbReference type="AlphaFoldDB" id="A0A395V396"/>
<keyword evidence="1" id="KW-0472">Membrane</keyword>
<organism evidence="2 3">
    <name type="scientific">Roseburia hominis</name>
    <dbReference type="NCBI Taxonomy" id="301301"/>
    <lineage>
        <taxon>Bacteria</taxon>
        <taxon>Bacillati</taxon>
        <taxon>Bacillota</taxon>
        <taxon>Clostridia</taxon>
        <taxon>Lachnospirales</taxon>
        <taxon>Lachnospiraceae</taxon>
        <taxon>Roseburia</taxon>
    </lineage>
</organism>
<comment type="caution">
    <text evidence="2">The sequence shown here is derived from an EMBL/GenBank/DDBJ whole genome shotgun (WGS) entry which is preliminary data.</text>
</comment>
<keyword evidence="1" id="KW-0812">Transmembrane</keyword>